<dbReference type="EMBL" id="LR796620">
    <property type="protein sequence ID" value="CAB4154743.1"/>
    <property type="molecule type" value="Genomic_DNA"/>
</dbReference>
<evidence type="ECO:0000313" key="1">
    <source>
        <dbReference type="EMBL" id="CAB4154743.1"/>
    </source>
</evidence>
<reference evidence="1" key="1">
    <citation type="submission" date="2020-04" db="EMBL/GenBank/DDBJ databases">
        <authorList>
            <person name="Chiriac C."/>
            <person name="Salcher M."/>
            <person name="Ghai R."/>
            <person name="Kavagutti S V."/>
        </authorList>
    </citation>
    <scope>NUCLEOTIDE SEQUENCE</scope>
</reference>
<proteinExistence type="predicted"/>
<dbReference type="SUPFAM" id="SSF63825">
    <property type="entry name" value="YWTD domain"/>
    <property type="match status" value="1"/>
</dbReference>
<name>A0A6J5N731_9CAUD</name>
<organism evidence="1">
    <name type="scientific">uncultured Caudovirales phage</name>
    <dbReference type="NCBI Taxonomy" id="2100421"/>
    <lineage>
        <taxon>Viruses</taxon>
        <taxon>Duplodnaviria</taxon>
        <taxon>Heunggongvirae</taxon>
        <taxon>Uroviricota</taxon>
        <taxon>Caudoviricetes</taxon>
        <taxon>Peduoviridae</taxon>
        <taxon>Maltschvirus</taxon>
        <taxon>Maltschvirus maltsch</taxon>
    </lineage>
</organism>
<protein>
    <submittedName>
        <fullName evidence="1">Uncharacterized protein</fullName>
    </submittedName>
</protein>
<sequence length="1430" mass="154362">MIPASYLSPAQAQSILNTLSQGQGTTQGSNNTYNVLPSLTGGEMTTALTDRILDADLSTVTTISTAGLTSAEADTLNGIRFRVELGLASSYADLPKLSPLNDHNTGLPIAAPNQAHAIDVIIQTILYWDPRYFLRLRSNVGTDAENDVYELPGRYNYLSNPMIIATMRLHGFTSNVANVGPTFSRVTSTTPHGYYSGMTIQDMATVTATTWTSNVTQTTNSVANIAAIDTFFSSNATPSIVTGNDINVNVPSTANSAYFWTALNNLGSASVEVTGNQLRFYRDVARTDLIRASWGNTVGFTAQGVGTANERVAINTDGQHLIIPTGPLQVNYISGNSASSVYESKSINTYNPVTQTFTVSAAGFSIYDGQLVNTTAVTAGGVFNNPSDDLTPQYFDQVNTTQFKLYRTADLASGNVWAFGNTSTISNIAYSSGNTVWQVNYDSTVDYPALVSGQDIRFVNTSGATQFSTAVSITQNSAGNIQIYPTAANLVLSATGTVSNVDRLVACNNNNIMVYSNNGKRWFTVATPPVGAPTHLIWAPGAKRFFALTGTGATTRIETSIDGITWTTAHTPGNTGVSLMVLPQSASPTLDGIVFVPQTQDLDCIVYYYNKTTGAFVSSSTIPFDPITGDTWYNTAASNGYVVAYRNNPIAGTPVATSAQRFSGLSLIVPAAINFASTLAPTDIVVTDNLVVIKNATSVIRINKSTTFYNTFNTVTGTKLRQVSNTEVHGITNTGSFIITENGTNLGSYAVGNFTVNSTNTMVYSLGYIRGKYVYADAAFSGVTEGYTKSTAGLGEIDPAYDDLFTATTHRFTTGQQVRPSTTFNFNGTIKTPPANLWVEVISANTFELYEDEQRTIGYGSDRPSGVMTSSTVSRVFYVKYRSARTWDLYLGSDVTDTANRFTDNTLMTGGTTTGNTVWNGYLTSIADDADTRIRPLFYPQYRNPTSVSLWVNAAKTIPYAYFGRNGTLLNQETNYTSTGLYLLTGIAHELVFGSDLVLPNIVIGLNTTPLYYAQVSNDYVINLYADAALTVPYTQVSWANSAATSWQVNPSYPGSYRLDEFYVPNIGTKSYFTTNLTTNTTTVNASWGLTGQKFYTRFVQEQTIYTAPNLLVNEFSATNAGDYYGHMRFTATSGPGGASNVAVVSGTVYGGLAGPSPAFYTLNAPGRFNTSAPTMLGIEAEPDSGTAPYVDPALAYTGNAWATSSNLTDRDERVWPSTIAPASMTWTIEQPNSTLESYNLTRYSRARDVTQYRIRLTYPSMTKVQIAEYTNVIHAARGSHKPMLFTPPVNDLTQQYVTIKVGDKNSTVPVRFRTREAIASGEQIIRVDGLPPSLTLADPAFDAGWAVELPIRNSTGSWGIPIHDVLTNAYGEANMRLNNNIASALPFGVAIGADAAQLDVFIDADSVEIKVDTIGRHYLEIDLVTKRIF</sequence>
<accession>A0A6J5N731</accession>
<gene>
    <name evidence="1" type="ORF">UFOVP642_27</name>
</gene>